<dbReference type="PANTHER" id="PTHR11006">
    <property type="entry name" value="PROTEIN ARGININE N-METHYLTRANSFERASE"/>
    <property type="match status" value="1"/>
</dbReference>
<dbReference type="EMBL" id="BNCO01000003">
    <property type="protein sequence ID" value="GIL46163.1"/>
    <property type="molecule type" value="Genomic_DNA"/>
</dbReference>
<accession>A0A8J4ASN4</accession>
<protein>
    <submittedName>
        <fullName evidence="2">Uncharacterized protein</fullName>
    </submittedName>
</protein>
<keyword evidence="3" id="KW-1185">Reference proteome</keyword>
<comment type="caution">
    <text evidence="2">The sequence shown here is derived from an EMBL/GenBank/DDBJ whole genome shotgun (WGS) entry which is preliminary data.</text>
</comment>
<organism evidence="2 3">
    <name type="scientific">Volvox africanus</name>
    <dbReference type="NCBI Taxonomy" id="51714"/>
    <lineage>
        <taxon>Eukaryota</taxon>
        <taxon>Viridiplantae</taxon>
        <taxon>Chlorophyta</taxon>
        <taxon>core chlorophytes</taxon>
        <taxon>Chlorophyceae</taxon>
        <taxon>CS clade</taxon>
        <taxon>Chlamydomonadales</taxon>
        <taxon>Volvocaceae</taxon>
        <taxon>Volvox</taxon>
    </lineage>
</organism>
<evidence type="ECO:0000313" key="3">
    <source>
        <dbReference type="Proteomes" id="UP000747399"/>
    </source>
</evidence>
<reference evidence="2" key="1">
    <citation type="journal article" date="2021" name="Proc. Natl. Acad. Sci. U.S.A.">
        <title>Three genomes in the algal genus Volvox reveal the fate of a haploid sex-determining region after a transition to homothallism.</title>
        <authorList>
            <person name="Yamamoto K."/>
            <person name="Hamaji T."/>
            <person name="Kawai-Toyooka H."/>
            <person name="Matsuzaki R."/>
            <person name="Takahashi F."/>
            <person name="Nishimura Y."/>
            <person name="Kawachi M."/>
            <person name="Noguchi H."/>
            <person name="Minakuchi Y."/>
            <person name="Umen J.G."/>
            <person name="Toyoda A."/>
            <person name="Nozaki H."/>
        </authorList>
    </citation>
    <scope>NUCLEOTIDE SEQUENCE</scope>
    <source>
        <strain evidence="2">NIES-3780</strain>
    </source>
</reference>
<dbReference type="GO" id="GO:0005634">
    <property type="term" value="C:nucleus"/>
    <property type="evidence" value="ECO:0007669"/>
    <property type="project" value="TreeGrafter"/>
</dbReference>
<proteinExistence type="predicted"/>
<dbReference type="InterPro" id="IPR029063">
    <property type="entry name" value="SAM-dependent_MTases_sf"/>
</dbReference>
<dbReference type="SUPFAM" id="SSF53335">
    <property type="entry name" value="S-adenosyl-L-methionine-dependent methyltransferases"/>
    <property type="match status" value="1"/>
</dbReference>
<name>A0A8J4ASN4_9CHLO</name>
<dbReference type="GO" id="GO:0042054">
    <property type="term" value="F:histone methyltransferase activity"/>
    <property type="evidence" value="ECO:0007669"/>
    <property type="project" value="TreeGrafter"/>
</dbReference>
<evidence type="ECO:0000256" key="1">
    <source>
        <dbReference type="ARBA" id="ARBA00022691"/>
    </source>
</evidence>
<keyword evidence="1" id="KW-0949">S-adenosyl-L-methionine</keyword>
<dbReference type="PANTHER" id="PTHR11006:SF68">
    <property type="entry name" value="PROTEIN ARGININE N-METHYLTRANSFERASE PRMT10"/>
    <property type="match status" value="1"/>
</dbReference>
<evidence type="ECO:0000313" key="2">
    <source>
        <dbReference type="EMBL" id="GIL46163.1"/>
    </source>
</evidence>
<gene>
    <name evidence="2" type="ORF">Vafri_3215</name>
</gene>
<dbReference type="Proteomes" id="UP000747399">
    <property type="component" value="Unassembled WGS sequence"/>
</dbReference>
<sequence>MSRVIEVIQGTIKSIQLPEKVDIIISEWMGYFLFRESMLGSVLAACDRFLLPGRGALPLICGHLYGYYPFQPRDPTHWGVSVGQLGVDISMERGSWAGRRRIPRIRHLRGK</sequence>
<dbReference type="InterPro" id="IPR025799">
    <property type="entry name" value="Arg_MeTrfase"/>
</dbReference>
<dbReference type="GO" id="GO:0016274">
    <property type="term" value="F:protein-arginine N-methyltransferase activity"/>
    <property type="evidence" value="ECO:0007669"/>
    <property type="project" value="InterPro"/>
</dbReference>
<dbReference type="AlphaFoldDB" id="A0A8J4ASN4"/>
<dbReference type="Gene3D" id="3.40.50.150">
    <property type="entry name" value="Vaccinia Virus protein VP39"/>
    <property type="match status" value="1"/>
</dbReference>